<reference evidence="2" key="1">
    <citation type="submission" date="2015-10" db="EMBL/GenBank/DDBJ databases">
        <title>Draft Genome Sequences of 11 Lactococcus lactis subspecies cremoris strains.</title>
        <authorList>
            <person name="Wels M."/>
            <person name="Backus L."/>
            <person name="Boekhorst J."/>
            <person name="Dijkstra A."/>
            <person name="Beerthuizen M."/>
            <person name="Kelly W."/>
            <person name="Siezen R."/>
            <person name="Bachmann H."/>
            <person name="Van Hijum S."/>
        </authorList>
    </citation>
    <scope>NUCLEOTIDE SEQUENCE [LARGE SCALE GENOMIC DNA]</scope>
    <source>
        <strain evidence="2">LMG8520</strain>
    </source>
</reference>
<dbReference type="Proteomes" id="UP000054230">
    <property type="component" value="Unassembled WGS sequence"/>
</dbReference>
<organism evidence="1 2">
    <name type="scientific">Lactococcus lactis subsp. lactis</name>
    <name type="common">Streptococcus lactis</name>
    <dbReference type="NCBI Taxonomy" id="1360"/>
    <lineage>
        <taxon>Bacteria</taxon>
        <taxon>Bacillati</taxon>
        <taxon>Bacillota</taxon>
        <taxon>Bacilli</taxon>
        <taxon>Lactobacillales</taxon>
        <taxon>Streptococcaceae</taxon>
        <taxon>Lactococcus</taxon>
    </lineage>
</organism>
<proteinExistence type="predicted"/>
<sequence length="41" mass="4812">MFFLLSKNKKQASPPMGEKLAHWVVVNVSYFYVTHLSDLER</sequence>
<evidence type="ECO:0000313" key="1">
    <source>
        <dbReference type="EMBL" id="KSU06594.1"/>
    </source>
</evidence>
<dbReference type="PATRIC" id="fig|1360.101.peg.1398"/>
<name>A0A0V8AYD8_LACLL</name>
<comment type="caution">
    <text evidence="1">The sequence shown here is derived from an EMBL/GenBank/DDBJ whole genome shotgun (WGS) entry which is preliminary data.</text>
</comment>
<gene>
    <name evidence="1" type="ORF">LMG8520_2061</name>
</gene>
<dbReference type="EMBL" id="LKLP01000103">
    <property type="protein sequence ID" value="KSU06594.1"/>
    <property type="molecule type" value="Genomic_DNA"/>
</dbReference>
<dbReference type="AlphaFoldDB" id="A0A0V8AYD8"/>
<evidence type="ECO:0000313" key="2">
    <source>
        <dbReference type="Proteomes" id="UP000054230"/>
    </source>
</evidence>
<accession>A0A0V8AYD8</accession>
<protein>
    <submittedName>
        <fullName evidence="1">Uncharacterized protein</fullName>
    </submittedName>
</protein>